<name>A0A1D3D9Q6_9EIME</name>
<dbReference type="InParanoid" id="A0A1D3D9Q6"/>
<feature type="compositionally biased region" description="Basic and acidic residues" evidence="1">
    <location>
        <begin position="19"/>
        <end position="28"/>
    </location>
</feature>
<evidence type="ECO:0000313" key="2">
    <source>
        <dbReference type="EMBL" id="OEH80191.1"/>
    </source>
</evidence>
<feature type="region of interest" description="Disordered" evidence="1">
    <location>
        <begin position="1"/>
        <end position="33"/>
    </location>
</feature>
<dbReference type="AlphaFoldDB" id="A0A1D3D9Q6"/>
<evidence type="ECO:0000313" key="3">
    <source>
        <dbReference type="Proteomes" id="UP000095192"/>
    </source>
</evidence>
<organism evidence="2 3">
    <name type="scientific">Cyclospora cayetanensis</name>
    <dbReference type="NCBI Taxonomy" id="88456"/>
    <lineage>
        <taxon>Eukaryota</taxon>
        <taxon>Sar</taxon>
        <taxon>Alveolata</taxon>
        <taxon>Apicomplexa</taxon>
        <taxon>Conoidasida</taxon>
        <taxon>Coccidia</taxon>
        <taxon>Eucoccidiorida</taxon>
        <taxon>Eimeriorina</taxon>
        <taxon>Eimeriidae</taxon>
        <taxon>Cyclospora</taxon>
    </lineage>
</organism>
<protein>
    <submittedName>
        <fullName evidence="2">Uncharacterized protein</fullName>
    </submittedName>
</protein>
<feature type="compositionally biased region" description="Polar residues" evidence="1">
    <location>
        <begin position="69"/>
        <end position="80"/>
    </location>
</feature>
<dbReference type="VEuPathDB" id="ToxoDB:cyc_03630"/>
<keyword evidence="3" id="KW-1185">Reference proteome</keyword>
<feature type="region of interest" description="Disordered" evidence="1">
    <location>
        <begin position="69"/>
        <end position="88"/>
    </location>
</feature>
<comment type="caution">
    <text evidence="2">The sequence shown here is derived from an EMBL/GenBank/DDBJ whole genome shotgun (WGS) entry which is preliminary data.</text>
</comment>
<reference evidence="2 3" key="1">
    <citation type="journal article" date="2016" name="BMC Genomics">
        <title>Comparative genomics reveals Cyclospora cayetanensis possesses coccidia-like metabolism and invasion components but unique surface antigens.</title>
        <authorList>
            <person name="Liu S."/>
            <person name="Wang L."/>
            <person name="Zheng H."/>
            <person name="Xu Z."/>
            <person name="Roellig D.M."/>
            <person name="Li N."/>
            <person name="Frace M.A."/>
            <person name="Tang K."/>
            <person name="Arrowood M.J."/>
            <person name="Moss D.M."/>
            <person name="Zhang L."/>
            <person name="Feng Y."/>
            <person name="Xiao L."/>
        </authorList>
    </citation>
    <scope>NUCLEOTIDE SEQUENCE [LARGE SCALE GENOMIC DNA]</scope>
    <source>
        <strain evidence="2 3">CHN_HEN01</strain>
    </source>
</reference>
<dbReference type="EMBL" id="JROU02000173">
    <property type="protein sequence ID" value="OEH80191.1"/>
    <property type="molecule type" value="Genomic_DNA"/>
</dbReference>
<sequence>MRGVAGKVSTESNASQSGDDGKRGEDRGNTALLKGCSDSGCFRSQRVWSLRCCMRSEHPGAIAAWRFASSRSRQKSTAAPTASRGPRQLELVPSATEDSFEEPFSLEIAASVAKNVYQSVLKLPQTYAAVMEESADGKVSVPVGGDCVDRR</sequence>
<gene>
    <name evidence="2" type="ORF">cyc_03630</name>
</gene>
<accession>A0A1D3D9Q6</accession>
<proteinExistence type="predicted"/>
<feature type="compositionally biased region" description="Polar residues" evidence="1">
    <location>
        <begin position="9"/>
        <end position="18"/>
    </location>
</feature>
<dbReference type="Proteomes" id="UP000095192">
    <property type="component" value="Unassembled WGS sequence"/>
</dbReference>
<evidence type="ECO:0000256" key="1">
    <source>
        <dbReference type="SAM" id="MobiDB-lite"/>
    </source>
</evidence>